<dbReference type="CDD" id="cd03221">
    <property type="entry name" value="ABCF_EF-3"/>
    <property type="match status" value="2"/>
</dbReference>
<dbReference type="Pfam" id="PF12848">
    <property type="entry name" value="ABC_tran_Xtn"/>
    <property type="match status" value="1"/>
</dbReference>
<keyword evidence="1" id="KW-0677">Repeat</keyword>
<dbReference type="FunFam" id="3.40.50.300:FF:002053">
    <property type="entry name" value="ABC transporter ATP-binding protein"/>
    <property type="match status" value="1"/>
</dbReference>
<dbReference type="PANTHER" id="PTHR19211:SF14">
    <property type="entry name" value="ATP-BINDING CASSETTE SUB-FAMILY F MEMBER 1"/>
    <property type="match status" value="1"/>
</dbReference>
<dbReference type="SUPFAM" id="SSF52540">
    <property type="entry name" value="P-loop containing nucleoside triphosphate hydrolases"/>
    <property type="match status" value="2"/>
</dbReference>
<evidence type="ECO:0000256" key="6">
    <source>
        <dbReference type="SAM" id="MobiDB-lite"/>
    </source>
</evidence>
<dbReference type="InterPro" id="IPR027417">
    <property type="entry name" value="P-loop_NTPase"/>
</dbReference>
<evidence type="ECO:0000256" key="4">
    <source>
        <dbReference type="ARBA" id="ARBA00061571"/>
    </source>
</evidence>
<dbReference type="InterPro" id="IPR032781">
    <property type="entry name" value="ABC_tran_Xtn"/>
</dbReference>
<evidence type="ECO:0000256" key="3">
    <source>
        <dbReference type="ARBA" id="ARBA00022840"/>
    </source>
</evidence>
<evidence type="ECO:0000256" key="1">
    <source>
        <dbReference type="ARBA" id="ARBA00022737"/>
    </source>
</evidence>
<dbReference type="NCBIfam" id="NF007921">
    <property type="entry name" value="PRK10636.1"/>
    <property type="match status" value="1"/>
</dbReference>
<evidence type="ECO:0000313" key="8">
    <source>
        <dbReference type="EMBL" id="SUT88662.1"/>
    </source>
</evidence>
<evidence type="ECO:0000259" key="7">
    <source>
        <dbReference type="PROSITE" id="PS50893"/>
    </source>
</evidence>
<sequence>MGIIPIIHKFMILFSNLSLKRGQNLLLENANATINPKQKVGLVGKNGCGKSSLFSLLKQEMQPEGGGVNYPLNWSVSWVNQETPALDISALDYVIEGDRTYTHLQQKLEQANQQNDGHTIAQIHGQLDVIDAWTIQSRAAALLHGLGFSQEKLSHPVKSFSGGWRMRLNLAQALLCPSDLLLLDEPTNHLDLDAVIWLERWLVQYQGTLVLISHDRDFLDPIVNKIIHIENQKLNEYTGDYSSFELQRAEKLSQQTALFRQQQEKIAHLQKYIDRFKAKATKAKQAQSRMKALERMELIAPAHVDNPFTFSFHEPLSLPNPLVMIDKASAGYGIGESAVEILSKIKLNLVPGSRIGLLGKNGAGKSTLIKLLAQELTALSGIVQLAKGVQLGYFAQHQLDTLRAEESAIWHLQKLSPQQTEQELRNYLGSFDFHGDKVNDPVKHFSGGEKARLVLALIVWQRPNLLLLDEPTNHLDLDMRQALTEALVDYQGSLVVVSHDRHLLRNTVEEFYLVHDKQVEEFHGDLDDYAKWLNNDNAQQRNEQKSAVKNDDVLKADNENSSGYRKEQKRREAELRQQTAPLRKQITQFENQMEKLSAQLAEIENLLSDNAIYETENKEKLTALLADQVKTKQALEQVEMDWLDAQDQLEQILGAQE</sequence>
<feature type="domain" description="ABC transporter" evidence="7">
    <location>
        <begin position="323"/>
        <end position="541"/>
    </location>
</feature>
<gene>
    <name evidence="8" type="ORF">NCTC10801_00568</name>
</gene>
<reference evidence="8 9" key="1">
    <citation type="submission" date="2018-06" db="EMBL/GenBank/DDBJ databases">
        <authorList>
            <consortium name="Pathogen Informatics"/>
            <person name="Doyle S."/>
        </authorList>
    </citation>
    <scope>NUCLEOTIDE SEQUENCE [LARGE SCALE GENOMIC DNA]</scope>
    <source>
        <strain evidence="8 9">NCTC10801</strain>
    </source>
</reference>
<accession>A0A380TMN5</accession>
<dbReference type="InterPro" id="IPR003593">
    <property type="entry name" value="AAA+_ATPase"/>
</dbReference>
<name>A0A380TMN5_9PAST</name>
<dbReference type="Pfam" id="PF00005">
    <property type="entry name" value="ABC_tran"/>
    <property type="match status" value="2"/>
</dbReference>
<dbReference type="PROSITE" id="PS00211">
    <property type="entry name" value="ABC_TRANSPORTER_1"/>
    <property type="match status" value="2"/>
</dbReference>
<evidence type="ECO:0000256" key="5">
    <source>
        <dbReference type="ARBA" id="ARBA00069073"/>
    </source>
</evidence>
<dbReference type="AlphaFoldDB" id="A0A380TMN5"/>
<keyword evidence="9" id="KW-1185">Reference proteome</keyword>
<dbReference type="InterPro" id="IPR003439">
    <property type="entry name" value="ABC_transporter-like_ATP-bd"/>
</dbReference>
<dbReference type="EMBL" id="UFRQ01000003">
    <property type="protein sequence ID" value="SUT88662.1"/>
    <property type="molecule type" value="Genomic_DNA"/>
</dbReference>
<evidence type="ECO:0000313" key="9">
    <source>
        <dbReference type="Proteomes" id="UP000254649"/>
    </source>
</evidence>
<feature type="region of interest" description="Disordered" evidence="6">
    <location>
        <begin position="556"/>
        <end position="577"/>
    </location>
</feature>
<keyword evidence="3" id="KW-0067">ATP-binding</keyword>
<dbReference type="GO" id="GO:0016887">
    <property type="term" value="F:ATP hydrolysis activity"/>
    <property type="evidence" value="ECO:0007669"/>
    <property type="project" value="InterPro"/>
</dbReference>
<keyword evidence="2" id="KW-0547">Nucleotide-binding</keyword>
<dbReference type="InterPro" id="IPR050611">
    <property type="entry name" value="ABCF"/>
</dbReference>
<dbReference type="GO" id="GO:0005524">
    <property type="term" value="F:ATP binding"/>
    <property type="evidence" value="ECO:0007669"/>
    <property type="project" value="UniProtKB-KW"/>
</dbReference>
<dbReference type="FunFam" id="3.40.50.300:FF:000011">
    <property type="entry name" value="Putative ABC transporter ATP-binding component"/>
    <property type="match status" value="1"/>
</dbReference>
<dbReference type="PANTHER" id="PTHR19211">
    <property type="entry name" value="ATP-BINDING TRANSPORT PROTEIN-RELATED"/>
    <property type="match status" value="1"/>
</dbReference>
<organism evidence="8 9">
    <name type="scientific">[Actinobacillus] rossii</name>
    <dbReference type="NCBI Taxonomy" id="123820"/>
    <lineage>
        <taxon>Bacteria</taxon>
        <taxon>Pseudomonadati</taxon>
        <taxon>Pseudomonadota</taxon>
        <taxon>Gammaproteobacteria</taxon>
        <taxon>Pasteurellales</taxon>
        <taxon>Pasteurellaceae</taxon>
    </lineage>
</organism>
<dbReference type="Proteomes" id="UP000254649">
    <property type="component" value="Unassembled WGS sequence"/>
</dbReference>
<evidence type="ECO:0000256" key="2">
    <source>
        <dbReference type="ARBA" id="ARBA00022741"/>
    </source>
</evidence>
<proteinExistence type="inferred from homology"/>
<dbReference type="InterPro" id="IPR017871">
    <property type="entry name" value="ABC_transporter-like_CS"/>
</dbReference>
<protein>
    <recommendedName>
        <fullName evidence="5">Probable ATP-binding protein YheS</fullName>
    </recommendedName>
</protein>
<dbReference type="SMART" id="SM00382">
    <property type="entry name" value="AAA"/>
    <property type="match status" value="2"/>
</dbReference>
<feature type="compositionally biased region" description="Basic and acidic residues" evidence="6">
    <location>
        <begin position="556"/>
        <end position="575"/>
    </location>
</feature>
<dbReference type="Gene3D" id="3.40.50.300">
    <property type="entry name" value="P-loop containing nucleotide triphosphate hydrolases"/>
    <property type="match status" value="2"/>
</dbReference>
<dbReference type="PROSITE" id="PS50893">
    <property type="entry name" value="ABC_TRANSPORTER_2"/>
    <property type="match status" value="2"/>
</dbReference>
<comment type="similarity">
    <text evidence="4">Belongs to the ABC transporter superfamily. ABCF family. YheS subfamily.</text>
</comment>
<feature type="domain" description="ABC transporter" evidence="7">
    <location>
        <begin position="12"/>
        <end position="256"/>
    </location>
</feature>